<gene>
    <name evidence="5" type="ORF">FNF29_07091</name>
</gene>
<accession>A0A5A8C4S7</accession>
<feature type="domain" description="SDA1 N-terminal" evidence="3">
    <location>
        <begin position="58"/>
        <end position="450"/>
    </location>
</feature>
<evidence type="ECO:0000256" key="1">
    <source>
        <dbReference type="SAM" id="MobiDB-lite"/>
    </source>
</evidence>
<evidence type="ECO:0008006" key="7">
    <source>
        <dbReference type="Google" id="ProtNLM"/>
    </source>
</evidence>
<feature type="compositionally biased region" description="Acidic residues" evidence="1">
    <location>
        <begin position="547"/>
        <end position="565"/>
    </location>
</feature>
<reference evidence="5 6" key="1">
    <citation type="submission" date="2019-07" db="EMBL/GenBank/DDBJ databases">
        <title>Genomes of Cafeteria roenbergensis.</title>
        <authorList>
            <person name="Fischer M.G."/>
            <person name="Hackl T."/>
            <person name="Roman M."/>
        </authorList>
    </citation>
    <scope>NUCLEOTIDE SEQUENCE [LARGE SCALE GENOMIC DNA]</scope>
    <source>
        <strain evidence="5 6">BVI</strain>
    </source>
</reference>
<feature type="transmembrane region" description="Helical" evidence="2">
    <location>
        <begin position="1097"/>
        <end position="1120"/>
    </location>
</feature>
<dbReference type="EMBL" id="VLTN01000060">
    <property type="protein sequence ID" value="KAA0147878.1"/>
    <property type="molecule type" value="Genomic_DNA"/>
</dbReference>
<evidence type="ECO:0000259" key="3">
    <source>
        <dbReference type="Pfam" id="PF08158"/>
    </source>
</evidence>
<name>A0A5A8C4S7_CAFRO</name>
<dbReference type="SUPFAM" id="SSF48371">
    <property type="entry name" value="ARM repeat"/>
    <property type="match status" value="1"/>
</dbReference>
<feature type="compositionally biased region" description="Low complexity" evidence="1">
    <location>
        <begin position="691"/>
        <end position="700"/>
    </location>
</feature>
<protein>
    <recommendedName>
        <fullName evidence="7">Protein SDA1</fullName>
    </recommendedName>
</protein>
<evidence type="ECO:0000313" key="5">
    <source>
        <dbReference type="EMBL" id="KAA0147878.1"/>
    </source>
</evidence>
<proteinExistence type="predicted"/>
<organism evidence="5 6">
    <name type="scientific">Cafeteria roenbergensis</name>
    <name type="common">Marine flagellate</name>
    <dbReference type="NCBI Taxonomy" id="33653"/>
    <lineage>
        <taxon>Eukaryota</taxon>
        <taxon>Sar</taxon>
        <taxon>Stramenopiles</taxon>
        <taxon>Bigyra</taxon>
        <taxon>Opalozoa</taxon>
        <taxon>Bicosoecida</taxon>
        <taxon>Cafeteriaceae</taxon>
        <taxon>Cafeteria</taxon>
    </lineage>
</organism>
<sequence length="1328" mass="143242">MSAQIIDKLPLLQNLVKRDPIAYSDEFRLQLRAFEAELAMLKMNPDRDSEGFRELLTFLCHVSTCYPEDTEHLCDLCLDLLKEHADALHPEVRKTIVHCLGLLRSKGRAPALPVLRQLFALFRVQDRSLRDLVFAAIVMDIKGLHIKGGEEAAATSRSLQGYLFSLVSDRGSPTLARRSLDVLVQLYRRRVWTGGRVVNAIGQGCYSRAPRVLGAAVRFFLGREDEDEEDEEDEETSSDPVKGAGIGAVIRRVNQQLPSAHTRATRKRARKASTLANRVRLARSREERRADGGAWDPARVRWPAIELLHDPQKLAESLLATVRRLQTGGGGKLELRLLCLDLCTRLVGHHRLIVLPLYSYLARFMSPYTVAVTRILGDLVQACHELVPPAELAPLLRSVADGFVSEGSANEAMQVGLNTTREVLLRVPLAAKEEGVRDLMSDLAGYKRHRDNGVVAAAKSLIHVLQEVAPEVLRKRDRGRPDAPGRHDEDGDGERLGQREYGATRVLRTVEGIELLERMGLLGETAEAGASSGAAKPKGKGGKPAADDEDDVDSDAEIDPEDLDEDFKRRFRMAMGIPEEDDEEDDEDEEAAAGGEDEAEDEAEDDDDDDDEEDEGEEEEEQGAGAAAAASSAAAAPAGSPASRTRARKRRAEEDEEADEEAKPSPAAAEGAARARRQRAADGKPVFAGKAAAASETSNTEAEEDEEDDEEEEDAKRSSAVTTRILTQLDYDRIRQLKALALLYSGKLAGGGSSRSRRSQLERLRRAAEGLDELSRAATVDFDPTELEGEKARKRRSALMRAEEDEAAKLERKSRGGAKEREGGSTNTEKSRGKNFGMLSKSRAVQSKLKMSLREQHKKIRKHIKNMAIKTGGPLKRRRKQRPMPPSAEAARADEEAKNLHWDLFRWGTLSLGIVLSGTAVSALTLAGSAKSECPGLVLQRVGTSAAVLAAMAASCLLTYGLYYVRLPVSDRAHKELKLPFTRSRMVSRAGLCFFGTALNAAVWTIIVIAVAAVAAEAALATAGGGAPAAAEPSFLQRLAQEPKGGGSAAKPAADPSPAPEPAAPARLWPEEGGPIGDAGACGDELLGGAMIAAEGFAGIADAVGLFFCAVMLMPVLCPVCRDRRCGNARPVTVRLPLFLAPAGLIYPPELRDELAAVLDASAKASLSGPGGATCVSGKPVPDSLGAAVAERLHCASLNPWREVEVESWYRVGPDGSPVDAHETRIRDAFLARVATVPWSRGVLADTSAPGWAAALPEAAELSPASRSAYLAAMASVFGASAVAESPTDEAAALELHDAIGDTEDERLGKQPRLPVFLRDWDPETSYR</sequence>
<feature type="compositionally biased region" description="Low complexity" evidence="1">
    <location>
        <begin position="623"/>
        <end position="644"/>
    </location>
</feature>
<dbReference type="GO" id="GO:0005730">
    <property type="term" value="C:nucleolus"/>
    <property type="evidence" value="ECO:0007669"/>
    <property type="project" value="TreeGrafter"/>
</dbReference>
<feature type="region of interest" description="Disordered" evidence="1">
    <location>
        <begin position="527"/>
        <end position="724"/>
    </location>
</feature>
<dbReference type="OMA" id="YINLLMV"/>
<feature type="region of interest" description="Disordered" evidence="1">
    <location>
        <begin position="874"/>
        <end position="893"/>
    </location>
</feature>
<dbReference type="PANTHER" id="PTHR12730">
    <property type="entry name" value="HSDA/SDA1-RELATED"/>
    <property type="match status" value="1"/>
</dbReference>
<feature type="transmembrane region" description="Helical" evidence="2">
    <location>
        <begin position="986"/>
        <end position="1016"/>
    </location>
</feature>
<dbReference type="InterPro" id="IPR048292">
    <property type="entry name" value="SDA1_C"/>
</dbReference>
<comment type="caution">
    <text evidence="5">The sequence shown here is derived from an EMBL/GenBank/DDBJ whole genome shotgun (WGS) entry which is preliminary data.</text>
</comment>
<keyword evidence="2" id="KW-0812">Transmembrane</keyword>
<feature type="compositionally biased region" description="Low complexity" evidence="1">
    <location>
        <begin position="527"/>
        <end position="536"/>
    </location>
</feature>
<dbReference type="GO" id="GO:0042273">
    <property type="term" value="P:ribosomal large subunit biogenesis"/>
    <property type="evidence" value="ECO:0007669"/>
    <property type="project" value="InterPro"/>
</dbReference>
<dbReference type="Proteomes" id="UP000323011">
    <property type="component" value="Unassembled WGS sequence"/>
</dbReference>
<evidence type="ECO:0000259" key="4">
    <source>
        <dbReference type="Pfam" id="PF21638"/>
    </source>
</evidence>
<feature type="transmembrane region" description="Helical" evidence="2">
    <location>
        <begin position="942"/>
        <end position="965"/>
    </location>
</feature>
<feature type="region of interest" description="Disordered" evidence="1">
    <location>
        <begin position="1042"/>
        <end position="1070"/>
    </location>
</feature>
<keyword evidence="6" id="KW-1185">Reference proteome</keyword>
<evidence type="ECO:0000256" key="2">
    <source>
        <dbReference type="SAM" id="Phobius"/>
    </source>
</evidence>
<keyword evidence="2" id="KW-1133">Transmembrane helix</keyword>
<feature type="region of interest" description="Disordered" evidence="1">
    <location>
        <begin position="782"/>
        <end position="841"/>
    </location>
</feature>
<feature type="domain" description="SDA1 C-terminal" evidence="4">
    <location>
        <begin position="823"/>
        <end position="865"/>
    </location>
</feature>
<feature type="compositionally biased region" description="Basic and acidic residues" evidence="1">
    <location>
        <begin position="479"/>
        <end position="498"/>
    </location>
</feature>
<feature type="region of interest" description="Disordered" evidence="1">
    <location>
        <begin position="473"/>
        <end position="500"/>
    </location>
</feature>
<dbReference type="PANTHER" id="PTHR12730:SF0">
    <property type="entry name" value="PROTEIN SDA1 HOMOLOG"/>
    <property type="match status" value="1"/>
</dbReference>
<dbReference type="InterPro" id="IPR027312">
    <property type="entry name" value="Sda1"/>
</dbReference>
<dbReference type="GO" id="GO:0000055">
    <property type="term" value="P:ribosomal large subunit export from nucleus"/>
    <property type="evidence" value="ECO:0007669"/>
    <property type="project" value="InterPro"/>
</dbReference>
<dbReference type="Pfam" id="PF08158">
    <property type="entry name" value="SDA1_HEAT"/>
    <property type="match status" value="1"/>
</dbReference>
<dbReference type="Pfam" id="PF21638">
    <property type="entry name" value="SDA1_C"/>
    <property type="match status" value="1"/>
</dbReference>
<dbReference type="InterPro" id="IPR012977">
    <property type="entry name" value="SDA1_N"/>
</dbReference>
<evidence type="ECO:0000313" key="6">
    <source>
        <dbReference type="Proteomes" id="UP000323011"/>
    </source>
</evidence>
<keyword evidence="2" id="KW-0472">Membrane</keyword>
<feature type="compositionally biased region" description="Basic and acidic residues" evidence="1">
    <location>
        <begin position="807"/>
        <end position="823"/>
    </location>
</feature>
<feature type="compositionally biased region" description="Acidic residues" evidence="1">
    <location>
        <begin position="701"/>
        <end position="713"/>
    </location>
</feature>
<feature type="compositionally biased region" description="Acidic residues" evidence="1">
    <location>
        <begin position="578"/>
        <end position="622"/>
    </location>
</feature>
<dbReference type="InterPro" id="IPR016024">
    <property type="entry name" value="ARM-type_fold"/>
</dbReference>